<proteinExistence type="predicted"/>
<dbReference type="Proteomes" id="UP000622860">
    <property type="component" value="Unassembled WGS sequence"/>
</dbReference>
<gene>
    <name evidence="1" type="ORF">GCM10011398_37650</name>
</gene>
<evidence type="ECO:0000313" key="1">
    <source>
        <dbReference type="EMBL" id="GGG88146.1"/>
    </source>
</evidence>
<name>A0A917HSR9_9BACI</name>
<comment type="caution">
    <text evidence="1">The sequence shown here is derived from an EMBL/GenBank/DDBJ whole genome shotgun (WGS) entry which is preliminary data.</text>
</comment>
<dbReference type="EMBL" id="BMFR01000030">
    <property type="protein sequence ID" value="GGG88146.1"/>
    <property type="molecule type" value="Genomic_DNA"/>
</dbReference>
<dbReference type="AlphaFoldDB" id="A0A917HSR9"/>
<organism evidence="1 2">
    <name type="scientific">Virgibacillus oceani</name>
    <dbReference type="NCBI Taxonomy" id="1479511"/>
    <lineage>
        <taxon>Bacteria</taxon>
        <taxon>Bacillati</taxon>
        <taxon>Bacillota</taxon>
        <taxon>Bacilli</taxon>
        <taxon>Bacillales</taxon>
        <taxon>Bacillaceae</taxon>
        <taxon>Virgibacillus</taxon>
    </lineage>
</organism>
<dbReference type="RefSeq" id="WP_188456924.1">
    <property type="nucleotide sequence ID" value="NZ_BMFR01000030.1"/>
</dbReference>
<sequence>MLKLNESEMKFIRTIIEENNSIIELDNKHYYLSAIEIHESPIKKNDPETNERLEKKKLNLLNDGKFSIDEVVEMIDQGVL</sequence>
<accession>A0A917HSR9</accession>
<evidence type="ECO:0000313" key="2">
    <source>
        <dbReference type="Proteomes" id="UP000622860"/>
    </source>
</evidence>
<reference evidence="1" key="1">
    <citation type="journal article" date="2014" name="Int. J. Syst. Evol. Microbiol.">
        <title>Complete genome sequence of Corynebacterium casei LMG S-19264T (=DSM 44701T), isolated from a smear-ripened cheese.</title>
        <authorList>
            <consortium name="US DOE Joint Genome Institute (JGI-PGF)"/>
            <person name="Walter F."/>
            <person name="Albersmeier A."/>
            <person name="Kalinowski J."/>
            <person name="Ruckert C."/>
        </authorList>
    </citation>
    <scope>NUCLEOTIDE SEQUENCE</scope>
    <source>
        <strain evidence="1">CGMCC 1.12754</strain>
    </source>
</reference>
<protein>
    <submittedName>
        <fullName evidence="1">Uncharacterized protein</fullName>
    </submittedName>
</protein>
<keyword evidence="2" id="KW-1185">Reference proteome</keyword>
<reference evidence="1" key="2">
    <citation type="submission" date="2020-09" db="EMBL/GenBank/DDBJ databases">
        <authorList>
            <person name="Sun Q."/>
            <person name="Zhou Y."/>
        </authorList>
    </citation>
    <scope>NUCLEOTIDE SEQUENCE</scope>
    <source>
        <strain evidence="1">CGMCC 1.12754</strain>
    </source>
</reference>